<dbReference type="InterPro" id="IPR006895">
    <property type="entry name" value="Znf_Sec23_Sec24"/>
</dbReference>
<dbReference type="Gene3D" id="1.20.120.730">
    <property type="entry name" value="Sec23/Sec24 helical domain"/>
    <property type="match status" value="1"/>
</dbReference>
<evidence type="ECO:0000313" key="7">
    <source>
        <dbReference type="EMBL" id="CAG1846275.1"/>
    </source>
</evidence>
<keyword evidence="3" id="KW-0653">Protein transport</keyword>
<sequence length="741" mass="81831">MAVRASVACFPVDSEALETCGIPWGIAVTPFSAVDERGNLPARGSEGHLLPRCDNCWAYFNTYCELDQWTWSCAICGSLNGLTSHAVSRYSQPESCPDLSSSFVDLEIPGDGSEEGMTQARPVYVAAVDLCSSEEFLELVKSALLAALEALAPGSLFGLVTFSHKIGLYDVQGPIPVVKNVFILPESDGQLPVSLEDVMPLLAFLAPVESCKDQIATALDTLKPTTSWERSTPTVQGWDGMLLGGRGFGSAMEALVSYLSSDYGNTFALARVFTFLSGPPDYGAGQLDTSRYGEQYASKGEDADLALLPEQTPFYKDLAVVAVQAGVSVDIFAVTNEYTDLASLKFLSINSGGSLFLYANTDDSTLPQDIYRMLSRPYAFGCLLRLRTSSEFKTGNSYGHFFPDPQYENVQHIICCNSFATYTYDFEFANNDVFSSRHRDPLVIQIAFQYSIVVPNEMQNDAGLVSAARYSLKRRLRVRTLQFTTARSINDLYDSVDPEVVLSILVHKVILASLEQGVREGRLLIHDWLVILLSQYHDVYKLVQYENGRSTSNIDVAFTQCPQLQSLPRLVFALLRSPLLRFHEEGVHPDYRIYLQCLFSSLGPSSLQCAIYPVLTSYATPDKQAYPRHSLSRSALVKSGSPIFFLDAFTNLIVYYSSTADSSLPFPPPHDCLLRTTINRLKQERSITPKLMFIRGGHDDATAFENYLMEDKDVDGTGIPSVTGFVTFLEEIASDVSENIK</sequence>
<dbReference type="Pfam" id="PF04811">
    <property type="entry name" value="Sec23_trunk"/>
    <property type="match status" value="1"/>
</dbReference>
<evidence type="ECO:0000259" key="6">
    <source>
        <dbReference type="Pfam" id="PF04815"/>
    </source>
</evidence>
<comment type="similarity">
    <text evidence="1">Belongs to the SEC23/SEC24 family. SEC24 subfamily.</text>
</comment>
<dbReference type="InterPro" id="IPR050550">
    <property type="entry name" value="SEC23_SEC24_subfamily"/>
</dbReference>
<dbReference type="SUPFAM" id="SSF81995">
    <property type="entry name" value="beta-sandwich domain of Sec23/24"/>
    <property type="match status" value="1"/>
</dbReference>
<dbReference type="InterPro" id="IPR036465">
    <property type="entry name" value="vWFA_dom_sf"/>
</dbReference>
<feature type="domain" description="Zinc finger Sec23/Sec24-type" evidence="4">
    <location>
        <begin position="51"/>
        <end position="85"/>
    </location>
</feature>
<dbReference type="InterPro" id="IPR036174">
    <property type="entry name" value="Znf_Sec23_Sec24_sf"/>
</dbReference>
<keyword evidence="2" id="KW-0813">Transport</keyword>
<dbReference type="InterPro" id="IPR006896">
    <property type="entry name" value="Sec23/24_trunk_dom"/>
</dbReference>
<dbReference type="InterPro" id="IPR036175">
    <property type="entry name" value="Sec23/24_helical_dom_sf"/>
</dbReference>
<accession>A0A8D7ABH5</accession>
<feature type="domain" description="Sec23/Sec24 trunk" evidence="5">
    <location>
        <begin position="121"/>
        <end position="373"/>
    </location>
</feature>
<dbReference type="Gene3D" id="2.30.30.380">
    <property type="entry name" value="Zn-finger domain of Sec23/24"/>
    <property type="match status" value="1"/>
</dbReference>
<dbReference type="GO" id="GO:0008270">
    <property type="term" value="F:zinc ion binding"/>
    <property type="evidence" value="ECO:0007669"/>
    <property type="project" value="InterPro"/>
</dbReference>
<dbReference type="AlphaFoldDB" id="A0A8D7ABH5"/>
<dbReference type="GO" id="GO:0006888">
    <property type="term" value="P:endoplasmic reticulum to Golgi vesicle-mediated transport"/>
    <property type="evidence" value="ECO:0007669"/>
    <property type="project" value="InterPro"/>
</dbReference>
<dbReference type="SUPFAM" id="SSF53300">
    <property type="entry name" value="vWA-like"/>
    <property type="match status" value="1"/>
</dbReference>
<dbReference type="EMBL" id="HG996471">
    <property type="protein sequence ID" value="CAG1846275.1"/>
    <property type="molecule type" value="Genomic_DNA"/>
</dbReference>
<gene>
    <name evidence="7" type="ORF">GSMUA_160700.1</name>
</gene>
<evidence type="ECO:0000256" key="1">
    <source>
        <dbReference type="ARBA" id="ARBA00008334"/>
    </source>
</evidence>
<protein>
    <submittedName>
        <fullName evidence="7">(wild Malaysian banana) hypothetical protein</fullName>
    </submittedName>
</protein>
<proteinExistence type="inferred from homology"/>
<reference evidence="7" key="1">
    <citation type="submission" date="2021-03" db="EMBL/GenBank/DDBJ databases">
        <authorList>
            <consortium name="Genoscope - CEA"/>
            <person name="William W."/>
        </authorList>
    </citation>
    <scope>NUCLEOTIDE SEQUENCE</scope>
    <source>
        <strain evidence="7">Doubled-haploid Pahang</strain>
    </source>
</reference>
<dbReference type="Pfam" id="PF04815">
    <property type="entry name" value="Sec23_helical"/>
    <property type="match status" value="1"/>
</dbReference>
<dbReference type="GO" id="GO:0006886">
    <property type="term" value="P:intracellular protein transport"/>
    <property type="evidence" value="ECO:0007669"/>
    <property type="project" value="InterPro"/>
</dbReference>
<dbReference type="PANTHER" id="PTHR13803:SF17">
    <property type="entry name" value="PROTEIN TRANSPORT PROTEIN SEC24"/>
    <property type="match status" value="1"/>
</dbReference>
<dbReference type="GO" id="GO:0030127">
    <property type="term" value="C:COPII vesicle coat"/>
    <property type="evidence" value="ECO:0007669"/>
    <property type="project" value="InterPro"/>
</dbReference>
<dbReference type="Pfam" id="PF04810">
    <property type="entry name" value="zf-Sec23_Sec24"/>
    <property type="match status" value="1"/>
</dbReference>
<evidence type="ECO:0000256" key="2">
    <source>
        <dbReference type="ARBA" id="ARBA00022448"/>
    </source>
</evidence>
<dbReference type="InterPro" id="IPR006900">
    <property type="entry name" value="Sec23/24_helical_dom"/>
</dbReference>
<dbReference type="PANTHER" id="PTHR13803">
    <property type="entry name" value="SEC24-RELATED PROTEIN"/>
    <property type="match status" value="1"/>
</dbReference>
<evidence type="ECO:0000259" key="4">
    <source>
        <dbReference type="Pfam" id="PF04810"/>
    </source>
</evidence>
<evidence type="ECO:0000259" key="5">
    <source>
        <dbReference type="Pfam" id="PF04811"/>
    </source>
</evidence>
<dbReference type="Gene3D" id="3.40.50.410">
    <property type="entry name" value="von Willebrand factor, type A domain"/>
    <property type="match status" value="1"/>
</dbReference>
<name>A0A8D7ABH5_MUSAM</name>
<dbReference type="SUPFAM" id="SSF82919">
    <property type="entry name" value="Zn-finger domain of Sec23/24"/>
    <property type="match status" value="1"/>
</dbReference>
<evidence type="ECO:0000256" key="3">
    <source>
        <dbReference type="ARBA" id="ARBA00022927"/>
    </source>
</evidence>
<organism evidence="7">
    <name type="scientific">Musa acuminata subsp. malaccensis</name>
    <name type="common">Wild banana</name>
    <name type="synonym">Musa malaccensis</name>
    <dbReference type="NCBI Taxonomy" id="214687"/>
    <lineage>
        <taxon>Eukaryota</taxon>
        <taxon>Viridiplantae</taxon>
        <taxon>Streptophyta</taxon>
        <taxon>Embryophyta</taxon>
        <taxon>Tracheophyta</taxon>
        <taxon>Spermatophyta</taxon>
        <taxon>Magnoliopsida</taxon>
        <taxon>Liliopsida</taxon>
        <taxon>Zingiberales</taxon>
        <taxon>Musaceae</taxon>
        <taxon>Musa</taxon>
    </lineage>
</organism>
<feature type="domain" description="Sec23/Sec24 helical" evidence="6">
    <location>
        <begin position="497"/>
        <end position="607"/>
    </location>
</feature>
<dbReference type="SUPFAM" id="SSF81811">
    <property type="entry name" value="Helical domain of Sec23/24"/>
    <property type="match status" value="1"/>
</dbReference>